<proteinExistence type="predicted"/>
<dbReference type="Proteomes" id="UP000694569">
    <property type="component" value="Unplaced"/>
</dbReference>
<accession>A0A8C5ME53</accession>
<sequence length="71" mass="8308">MKVAFALITAVAAFTAYYVYSPMPSTVSERWKLMLLDAIFRCAQDLYLIDFLLQNFIMNGLLDIELKREYF</sequence>
<protein>
    <submittedName>
        <fullName evidence="1">Uncharacterized protein</fullName>
    </submittedName>
</protein>
<dbReference type="Ensembl" id="ENSLLET00000013787.1">
    <property type="protein sequence ID" value="ENSLLEP00000013269.1"/>
    <property type="gene ID" value="ENSLLEG00000008374.1"/>
</dbReference>
<reference evidence="1" key="2">
    <citation type="submission" date="2025-09" db="UniProtKB">
        <authorList>
            <consortium name="Ensembl"/>
        </authorList>
    </citation>
    <scope>IDENTIFICATION</scope>
</reference>
<name>A0A8C5ME53_9ANUR</name>
<keyword evidence="2" id="KW-1185">Reference proteome</keyword>
<reference evidence="1" key="1">
    <citation type="submission" date="2025-08" db="UniProtKB">
        <authorList>
            <consortium name="Ensembl"/>
        </authorList>
    </citation>
    <scope>IDENTIFICATION</scope>
</reference>
<evidence type="ECO:0000313" key="2">
    <source>
        <dbReference type="Proteomes" id="UP000694569"/>
    </source>
</evidence>
<dbReference type="GeneTree" id="ENSGT01030000235929"/>
<dbReference type="OrthoDB" id="9908735at2759"/>
<evidence type="ECO:0000313" key="1">
    <source>
        <dbReference type="Ensembl" id="ENSLLEP00000013269.1"/>
    </source>
</evidence>
<dbReference type="AlphaFoldDB" id="A0A8C5ME53"/>
<organism evidence="1 2">
    <name type="scientific">Leptobrachium leishanense</name>
    <name type="common">Leishan spiny toad</name>
    <dbReference type="NCBI Taxonomy" id="445787"/>
    <lineage>
        <taxon>Eukaryota</taxon>
        <taxon>Metazoa</taxon>
        <taxon>Chordata</taxon>
        <taxon>Craniata</taxon>
        <taxon>Vertebrata</taxon>
        <taxon>Euteleostomi</taxon>
        <taxon>Amphibia</taxon>
        <taxon>Batrachia</taxon>
        <taxon>Anura</taxon>
        <taxon>Pelobatoidea</taxon>
        <taxon>Megophryidae</taxon>
        <taxon>Leptobrachium</taxon>
    </lineage>
</organism>